<evidence type="ECO:0000313" key="1">
    <source>
        <dbReference type="EMBL" id="GLP98667.1"/>
    </source>
</evidence>
<reference evidence="1" key="2">
    <citation type="submission" date="2023-01" db="EMBL/GenBank/DDBJ databases">
        <title>Draft genome sequence of Methylophaga thalassica strain NBRC 102424.</title>
        <authorList>
            <person name="Sun Q."/>
            <person name="Mori K."/>
        </authorList>
    </citation>
    <scope>NUCLEOTIDE SEQUENCE</scope>
    <source>
        <strain evidence="1">NBRC 102424</strain>
    </source>
</reference>
<organism evidence="1 2">
    <name type="scientific">Methylophaga thalassica</name>
    <dbReference type="NCBI Taxonomy" id="40223"/>
    <lineage>
        <taxon>Bacteria</taxon>
        <taxon>Pseudomonadati</taxon>
        <taxon>Pseudomonadota</taxon>
        <taxon>Gammaproteobacteria</taxon>
        <taxon>Thiotrichales</taxon>
        <taxon>Piscirickettsiaceae</taxon>
        <taxon>Methylophaga</taxon>
    </lineage>
</organism>
<reference evidence="1" key="1">
    <citation type="journal article" date="2014" name="Int. J. Syst. Evol. Microbiol.">
        <title>Complete genome of a new Firmicutes species belonging to the dominant human colonic microbiota ('Ruminococcus bicirculans') reveals two chromosomes and a selective capacity to utilize plant glucans.</title>
        <authorList>
            <consortium name="NISC Comparative Sequencing Program"/>
            <person name="Wegmann U."/>
            <person name="Louis P."/>
            <person name="Goesmann A."/>
            <person name="Henrissat B."/>
            <person name="Duncan S.H."/>
            <person name="Flint H.J."/>
        </authorList>
    </citation>
    <scope>NUCLEOTIDE SEQUENCE</scope>
    <source>
        <strain evidence="1">NBRC 102424</strain>
    </source>
</reference>
<evidence type="ECO:0000313" key="2">
    <source>
        <dbReference type="Proteomes" id="UP001161423"/>
    </source>
</evidence>
<proteinExistence type="predicted"/>
<name>A0ABQ5TTE2_9GAMM</name>
<keyword evidence="2" id="KW-1185">Reference proteome</keyword>
<gene>
    <name evidence="1" type="ORF">GCM10007891_05210</name>
</gene>
<comment type="caution">
    <text evidence="1">The sequence shown here is derived from an EMBL/GenBank/DDBJ whole genome shotgun (WGS) entry which is preliminary data.</text>
</comment>
<protein>
    <submittedName>
        <fullName evidence="1">Uncharacterized protein</fullName>
    </submittedName>
</protein>
<dbReference type="RefSeq" id="WP_284722326.1">
    <property type="nucleotide sequence ID" value="NZ_BSND01000003.1"/>
</dbReference>
<dbReference type="Proteomes" id="UP001161423">
    <property type="component" value="Unassembled WGS sequence"/>
</dbReference>
<dbReference type="EMBL" id="BSND01000003">
    <property type="protein sequence ID" value="GLP98667.1"/>
    <property type="molecule type" value="Genomic_DNA"/>
</dbReference>
<accession>A0ABQ5TTE2</accession>
<sequence length="76" mass="8534">MSLAQQRQIDLLKKRVSHFEGQVSHLEGQVAEANRKLDLLLNNFETTMAKAIDKVIADGIEVEQTTDSQIKALINE</sequence>